<dbReference type="Proteomes" id="UP000694892">
    <property type="component" value="Chromosome 1L"/>
</dbReference>
<dbReference type="AlphaFoldDB" id="A0A974E4L2"/>
<dbReference type="EMBL" id="CM004466">
    <property type="protein sequence ID" value="OCU02793.1"/>
    <property type="molecule type" value="Genomic_DNA"/>
</dbReference>
<reference evidence="3" key="1">
    <citation type="journal article" date="2016" name="Nature">
        <title>Genome evolution in the allotetraploid frog Xenopus laevis.</title>
        <authorList>
            <person name="Session A.M."/>
            <person name="Uno Y."/>
            <person name="Kwon T."/>
            <person name="Chapman J.A."/>
            <person name="Toyoda A."/>
            <person name="Takahashi S."/>
            <person name="Fukui A."/>
            <person name="Hikosaka A."/>
            <person name="Suzuki A."/>
            <person name="Kondo M."/>
            <person name="van Heeringen S.J."/>
            <person name="Quigley I."/>
            <person name="Heinz S."/>
            <person name="Ogino H."/>
            <person name="Ochi H."/>
            <person name="Hellsten U."/>
            <person name="Lyons J.B."/>
            <person name="Simakov O."/>
            <person name="Putnam N."/>
            <person name="Stites J."/>
            <person name="Kuroki Y."/>
            <person name="Tanaka T."/>
            <person name="Michiue T."/>
            <person name="Watanabe M."/>
            <person name="Bogdanovic O."/>
            <person name="Lister R."/>
            <person name="Georgiou G."/>
            <person name="Paranjpe S.S."/>
            <person name="van Kruijsbergen I."/>
            <person name="Shu S."/>
            <person name="Carlson J."/>
            <person name="Kinoshita T."/>
            <person name="Ohta Y."/>
            <person name="Mawaribuchi S."/>
            <person name="Jenkins J."/>
            <person name="Grimwood J."/>
            <person name="Schmutz J."/>
            <person name="Mitros T."/>
            <person name="Mozaffari S.V."/>
            <person name="Suzuki Y."/>
            <person name="Haramoto Y."/>
            <person name="Yamamoto T.S."/>
            <person name="Takagi C."/>
            <person name="Heald R."/>
            <person name="Miller K."/>
            <person name="Haudenschild C."/>
            <person name="Kitzman J."/>
            <person name="Nakayama T."/>
            <person name="Izutsu Y."/>
            <person name="Robert J."/>
            <person name="Fortriede J."/>
            <person name="Burns K."/>
            <person name="Lotay V."/>
            <person name="Karimi K."/>
            <person name="Yasuoka Y."/>
            <person name="Dichmann D.S."/>
            <person name="Flajnik M.F."/>
            <person name="Houston D.W."/>
            <person name="Shendure J."/>
            <person name="DuPasquier L."/>
            <person name="Vize P.D."/>
            <person name="Zorn A.M."/>
            <person name="Ito M."/>
            <person name="Marcotte E.M."/>
            <person name="Wallingford J.B."/>
            <person name="Ito Y."/>
            <person name="Asashima M."/>
            <person name="Ueno N."/>
            <person name="Matsuda Y."/>
            <person name="Veenstra G.J."/>
            <person name="Fujiyama A."/>
            <person name="Harland R.M."/>
            <person name="Taira M."/>
            <person name="Rokhsar D.S."/>
        </authorList>
    </citation>
    <scope>NUCLEOTIDE SEQUENCE [LARGE SCALE GENOMIC DNA]</scope>
    <source>
        <strain evidence="3">J</strain>
    </source>
</reference>
<protein>
    <submittedName>
        <fullName evidence="2">Uncharacterized protein</fullName>
    </submittedName>
</protein>
<evidence type="ECO:0000313" key="3">
    <source>
        <dbReference type="Proteomes" id="UP000694892"/>
    </source>
</evidence>
<dbReference type="PANTHER" id="PTHR33198">
    <property type="entry name" value="ANK_REP_REGION DOMAIN-CONTAINING PROTEIN-RELATED"/>
    <property type="match status" value="1"/>
</dbReference>
<sequence>MGIVQTQAADRSLDSVAFQAYFQPKMNVVFERHQFWTNTFVENQGIDKFVTELKLKAANCEFKDQEECLRDKIVFSIINPHLKGKLLECRELTLERAIKICKAKEITSAQTTAMASATIDSSVHAIQIPPRETQQAPKYSKGSSSATLQPESSAQTKPFSRCGSTAPPILLQW</sequence>
<accession>A0A974E4L2</accession>
<evidence type="ECO:0000313" key="2">
    <source>
        <dbReference type="EMBL" id="OCU02793.1"/>
    </source>
</evidence>
<organism evidence="2 3">
    <name type="scientific">Xenopus laevis</name>
    <name type="common">African clawed frog</name>
    <dbReference type="NCBI Taxonomy" id="8355"/>
    <lineage>
        <taxon>Eukaryota</taxon>
        <taxon>Metazoa</taxon>
        <taxon>Chordata</taxon>
        <taxon>Craniata</taxon>
        <taxon>Vertebrata</taxon>
        <taxon>Euteleostomi</taxon>
        <taxon>Amphibia</taxon>
        <taxon>Batrachia</taxon>
        <taxon>Anura</taxon>
        <taxon>Pipoidea</taxon>
        <taxon>Pipidae</taxon>
        <taxon>Xenopodinae</taxon>
        <taxon>Xenopus</taxon>
        <taxon>Xenopus</taxon>
    </lineage>
</organism>
<feature type="compositionally biased region" description="Polar residues" evidence="1">
    <location>
        <begin position="132"/>
        <end position="158"/>
    </location>
</feature>
<dbReference type="PANTHER" id="PTHR33198:SF20">
    <property type="entry name" value="RETROTRANSPOSON GAG DOMAIN-CONTAINING PROTEIN"/>
    <property type="match status" value="1"/>
</dbReference>
<evidence type="ECO:0000256" key="1">
    <source>
        <dbReference type="SAM" id="MobiDB-lite"/>
    </source>
</evidence>
<feature type="region of interest" description="Disordered" evidence="1">
    <location>
        <begin position="130"/>
        <end position="167"/>
    </location>
</feature>
<gene>
    <name evidence="2" type="ORF">XELAEV_18008563mg</name>
</gene>
<dbReference type="OMA" id="CKAKEIT"/>
<name>A0A974E4L2_XENLA</name>
<proteinExistence type="predicted"/>